<dbReference type="InterPro" id="IPR035669">
    <property type="entry name" value="SGNH_plant_lipase-like"/>
</dbReference>
<dbReference type="AlphaFoldDB" id="A0ABD1N141"/>
<protein>
    <submittedName>
        <fullName evidence="6">Uncharacterized protein</fullName>
    </submittedName>
</protein>
<dbReference type="SUPFAM" id="SSF52266">
    <property type="entry name" value="SGNH hydrolase"/>
    <property type="match status" value="1"/>
</dbReference>
<reference evidence="6 7" key="1">
    <citation type="submission" date="2024-08" db="EMBL/GenBank/DDBJ databases">
        <title>Insights into the chromosomal genome structure of Flemingia macrophylla.</title>
        <authorList>
            <person name="Ding Y."/>
            <person name="Zhao Y."/>
            <person name="Bi W."/>
            <person name="Wu M."/>
            <person name="Zhao G."/>
            <person name="Gong Y."/>
            <person name="Li W."/>
            <person name="Zhang P."/>
        </authorList>
    </citation>
    <scope>NUCLEOTIDE SEQUENCE [LARGE SCALE GENOMIC DNA]</scope>
    <source>
        <strain evidence="6">DYQJB</strain>
        <tissue evidence="6">Leaf</tissue>
    </source>
</reference>
<dbReference type="GO" id="GO:0016787">
    <property type="term" value="F:hydrolase activity"/>
    <property type="evidence" value="ECO:0007669"/>
    <property type="project" value="UniProtKB-KW"/>
</dbReference>
<dbReference type="EMBL" id="JBGMDY010000003">
    <property type="protein sequence ID" value="KAL2341796.1"/>
    <property type="molecule type" value="Genomic_DNA"/>
</dbReference>
<evidence type="ECO:0000256" key="5">
    <source>
        <dbReference type="SAM" id="SignalP"/>
    </source>
</evidence>
<feature type="chain" id="PRO_5044889099" evidence="5">
    <location>
        <begin position="24"/>
        <end position="391"/>
    </location>
</feature>
<evidence type="ECO:0000256" key="4">
    <source>
        <dbReference type="ARBA" id="ARBA00023180"/>
    </source>
</evidence>
<accession>A0ABD1N141</accession>
<comment type="similarity">
    <text evidence="1">Belongs to the 'GDSL' lipolytic enzyme family.</text>
</comment>
<evidence type="ECO:0000256" key="2">
    <source>
        <dbReference type="ARBA" id="ARBA00022729"/>
    </source>
</evidence>
<dbReference type="Gene3D" id="3.40.50.1110">
    <property type="entry name" value="SGNH hydrolase"/>
    <property type="match status" value="1"/>
</dbReference>
<dbReference type="PANTHER" id="PTHR22835">
    <property type="entry name" value="ZINC FINGER FYVE DOMAIN CONTAINING PROTEIN"/>
    <property type="match status" value="1"/>
</dbReference>
<keyword evidence="3" id="KW-0378">Hydrolase</keyword>
<evidence type="ECO:0000256" key="3">
    <source>
        <dbReference type="ARBA" id="ARBA00022801"/>
    </source>
</evidence>
<proteinExistence type="inferred from homology"/>
<name>A0ABD1N141_9FABA</name>
<organism evidence="6 7">
    <name type="scientific">Flemingia macrophylla</name>
    <dbReference type="NCBI Taxonomy" id="520843"/>
    <lineage>
        <taxon>Eukaryota</taxon>
        <taxon>Viridiplantae</taxon>
        <taxon>Streptophyta</taxon>
        <taxon>Embryophyta</taxon>
        <taxon>Tracheophyta</taxon>
        <taxon>Spermatophyta</taxon>
        <taxon>Magnoliopsida</taxon>
        <taxon>eudicotyledons</taxon>
        <taxon>Gunneridae</taxon>
        <taxon>Pentapetalae</taxon>
        <taxon>rosids</taxon>
        <taxon>fabids</taxon>
        <taxon>Fabales</taxon>
        <taxon>Fabaceae</taxon>
        <taxon>Papilionoideae</taxon>
        <taxon>50 kb inversion clade</taxon>
        <taxon>NPAAA clade</taxon>
        <taxon>indigoferoid/millettioid clade</taxon>
        <taxon>Phaseoleae</taxon>
        <taxon>Flemingia</taxon>
    </lineage>
</organism>
<feature type="signal peptide" evidence="5">
    <location>
        <begin position="1"/>
        <end position="23"/>
    </location>
</feature>
<keyword evidence="2 5" id="KW-0732">Signal</keyword>
<comment type="caution">
    <text evidence="6">The sequence shown here is derived from an EMBL/GenBank/DDBJ whole genome shotgun (WGS) entry which is preliminary data.</text>
</comment>
<dbReference type="CDD" id="cd01837">
    <property type="entry name" value="SGNH_plant_lipase_like"/>
    <property type="match status" value="1"/>
</dbReference>
<sequence>MWSVSEKLWMVFVIAFSPLFVLAMTTTTTTTTGRPYTSIFSFGDSLADTGNLFLSSDAPSHHCFFPPNGQTYFHHVSGRCSDGRLIIDFIAESLGIPLVKPYLGMKQNMAEAEEEKGGANFAVIGATALDHSFFKQRGIPIDTNYSLSVQLNWFKQFLHHLCNSSPNCNEVIGSSLFLMGEIGGNDFNYALLVGKSITEIKTYVPYVINAIASAVNEVIGLGARTLTVPGNLPLGCIAIYLTTYETKDKNQYDQYGCLKWLNQFAEYYNEKLQSELHRLRGLHPHANIIYADYYNAALPLYQDPTKFGFTHGLQICCGMGGAYNFNALEDCGNNPGVKACNDPSQCIGWDGIHLTEAAYRFIAERLINGSYSLPKFTSSCSNNVRFGYFNS</sequence>
<keyword evidence="4" id="KW-0325">Glycoprotein</keyword>
<dbReference type="Proteomes" id="UP001603857">
    <property type="component" value="Unassembled WGS sequence"/>
</dbReference>
<evidence type="ECO:0000256" key="1">
    <source>
        <dbReference type="ARBA" id="ARBA00008668"/>
    </source>
</evidence>
<dbReference type="Pfam" id="PF00657">
    <property type="entry name" value="Lipase_GDSL"/>
    <property type="match status" value="1"/>
</dbReference>
<dbReference type="PANTHER" id="PTHR22835:SF670">
    <property type="entry name" value="GDSL-LIKE LIPASE_ACYLHYDROLASE"/>
    <property type="match status" value="1"/>
</dbReference>
<keyword evidence="7" id="KW-1185">Reference proteome</keyword>
<gene>
    <name evidence="6" type="ORF">Fmac_009736</name>
</gene>
<dbReference type="InterPro" id="IPR001087">
    <property type="entry name" value="GDSL"/>
</dbReference>
<dbReference type="InterPro" id="IPR036514">
    <property type="entry name" value="SGNH_hydro_sf"/>
</dbReference>
<evidence type="ECO:0000313" key="6">
    <source>
        <dbReference type="EMBL" id="KAL2341796.1"/>
    </source>
</evidence>
<evidence type="ECO:0000313" key="7">
    <source>
        <dbReference type="Proteomes" id="UP001603857"/>
    </source>
</evidence>